<dbReference type="AlphaFoldDB" id="A0A4C1TAD1"/>
<sequence length="152" mass="16818">MHPRLELWIFCTESIRESRCFTAIVKPVAKYLYSESSSKPVPSYRNVASPAGAAVDRPVWTCSQDIFYRGLRASPSNRKVPGSIDHGRIDQYISNLSQNYSPVPRGTRSAVDPGCRQRLPARTTSARPAAKSKHLEKVLEGYASAVGRLSPL</sequence>
<proteinExistence type="predicted"/>
<dbReference type="Proteomes" id="UP000299102">
    <property type="component" value="Unassembled WGS sequence"/>
</dbReference>
<reference evidence="1 2" key="1">
    <citation type="journal article" date="2019" name="Commun. Biol.">
        <title>The bagworm genome reveals a unique fibroin gene that provides high tensile strength.</title>
        <authorList>
            <person name="Kono N."/>
            <person name="Nakamura H."/>
            <person name="Ohtoshi R."/>
            <person name="Tomita M."/>
            <person name="Numata K."/>
            <person name="Arakawa K."/>
        </authorList>
    </citation>
    <scope>NUCLEOTIDE SEQUENCE [LARGE SCALE GENOMIC DNA]</scope>
</reference>
<organism evidence="1 2">
    <name type="scientific">Eumeta variegata</name>
    <name type="common">Bagworm moth</name>
    <name type="synonym">Eumeta japonica</name>
    <dbReference type="NCBI Taxonomy" id="151549"/>
    <lineage>
        <taxon>Eukaryota</taxon>
        <taxon>Metazoa</taxon>
        <taxon>Ecdysozoa</taxon>
        <taxon>Arthropoda</taxon>
        <taxon>Hexapoda</taxon>
        <taxon>Insecta</taxon>
        <taxon>Pterygota</taxon>
        <taxon>Neoptera</taxon>
        <taxon>Endopterygota</taxon>
        <taxon>Lepidoptera</taxon>
        <taxon>Glossata</taxon>
        <taxon>Ditrysia</taxon>
        <taxon>Tineoidea</taxon>
        <taxon>Psychidae</taxon>
        <taxon>Oiketicinae</taxon>
        <taxon>Eumeta</taxon>
    </lineage>
</organism>
<evidence type="ECO:0000313" key="1">
    <source>
        <dbReference type="EMBL" id="GBP10377.1"/>
    </source>
</evidence>
<accession>A0A4C1TAD1</accession>
<protein>
    <submittedName>
        <fullName evidence="1">Uncharacterized protein</fullName>
    </submittedName>
</protein>
<keyword evidence="2" id="KW-1185">Reference proteome</keyword>
<dbReference type="EMBL" id="BGZK01000040">
    <property type="protein sequence ID" value="GBP10377.1"/>
    <property type="molecule type" value="Genomic_DNA"/>
</dbReference>
<gene>
    <name evidence="1" type="ORF">EVAR_5688_1</name>
</gene>
<evidence type="ECO:0000313" key="2">
    <source>
        <dbReference type="Proteomes" id="UP000299102"/>
    </source>
</evidence>
<name>A0A4C1TAD1_EUMVA</name>
<comment type="caution">
    <text evidence="1">The sequence shown here is derived from an EMBL/GenBank/DDBJ whole genome shotgun (WGS) entry which is preliminary data.</text>
</comment>